<dbReference type="Pfam" id="PF04545">
    <property type="entry name" value="Sigma70_r4"/>
    <property type="match status" value="1"/>
</dbReference>
<evidence type="ECO:0000256" key="3">
    <source>
        <dbReference type="ARBA" id="ARBA00023082"/>
    </source>
</evidence>
<dbReference type="InterPro" id="IPR014284">
    <property type="entry name" value="RNA_pol_sigma-70_dom"/>
</dbReference>
<dbReference type="EMBL" id="FXYE01000002">
    <property type="protein sequence ID" value="SMX43121.1"/>
    <property type="molecule type" value="Genomic_DNA"/>
</dbReference>
<name>A0A238KK31_9RHOB</name>
<keyword evidence="5" id="KW-0804">Transcription</keyword>
<evidence type="ECO:0000256" key="4">
    <source>
        <dbReference type="ARBA" id="ARBA00023125"/>
    </source>
</evidence>
<keyword evidence="4" id="KW-0238">DNA-binding</keyword>
<gene>
    <name evidence="7" type="ORF">COL8621_02219</name>
</gene>
<dbReference type="SUPFAM" id="SSF88659">
    <property type="entry name" value="Sigma3 and sigma4 domains of RNA polymerase sigma factors"/>
    <property type="match status" value="1"/>
</dbReference>
<dbReference type="PANTHER" id="PTHR43133">
    <property type="entry name" value="RNA POLYMERASE ECF-TYPE SIGMA FACTO"/>
    <property type="match status" value="1"/>
</dbReference>
<dbReference type="NCBIfam" id="TIGR02937">
    <property type="entry name" value="sigma70-ECF"/>
    <property type="match status" value="1"/>
</dbReference>
<dbReference type="PANTHER" id="PTHR43133:SF8">
    <property type="entry name" value="RNA POLYMERASE SIGMA FACTOR HI_1459-RELATED"/>
    <property type="match status" value="1"/>
</dbReference>
<evidence type="ECO:0000313" key="7">
    <source>
        <dbReference type="EMBL" id="SMX43121.1"/>
    </source>
</evidence>
<dbReference type="InterPro" id="IPR039425">
    <property type="entry name" value="RNA_pol_sigma-70-like"/>
</dbReference>
<keyword evidence="3" id="KW-0731">Sigma factor</keyword>
<dbReference type="Proteomes" id="UP000202922">
    <property type="component" value="Unassembled WGS sequence"/>
</dbReference>
<comment type="similarity">
    <text evidence="1">Belongs to the sigma-70 factor family. ECF subfamily.</text>
</comment>
<dbReference type="GO" id="GO:0003677">
    <property type="term" value="F:DNA binding"/>
    <property type="evidence" value="ECO:0007669"/>
    <property type="project" value="UniProtKB-KW"/>
</dbReference>
<dbReference type="GO" id="GO:0016987">
    <property type="term" value="F:sigma factor activity"/>
    <property type="evidence" value="ECO:0007669"/>
    <property type="project" value="UniProtKB-KW"/>
</dbReference>
<keyword evidence="2" id="KW-0805">Transcription regulation</keyword>
<evidence type="ECO:0000256" key="5">
    <source>
        <dbReference type="ARBA" id="ARBA00023163"/>
    </source>
</evidence>
<dbReference type="InterPro" id="IPR013324">
    <property type="entry name" value="RNA_pol_sigma_r3/r4-like"/>
</dbReference>
<evidence type="ECO:0000256" key="1">
    <source>
        <dbReference type="ARBA" id="ARBA00010641"/>
    </source>
</evidence>
<dbReference type="AlphaFoldDB" id="A0A238KK31"/>
<reference evidence="8" key="1">
    <citation type="submission" date="2017-05" db="EMBL/GenBank/DDBJ databases">
        <authorList>
            <person name="Rodrigo-Torres L."/>
            <person name="Arahal R. D."/>
            <person name="Lucena T."/>
        </authorList>
    </citation>
    <scope>NUCLEOTIDE SEQUENCE [LARGE SCALE GENOMIC DNA]</scope>
    <source>
        <strain evidence="8">CECT 8621</strain>
    </source>
</reference>
<dbReference type="Gene3D" id="1.10.10.10">
    <property type="entry name" value="Winged helix-like DNA-binding domain superfamily/Winged helix DNA-binding domain"/>
    <property type="match status" value="1"/>
</dbReference>
<evidence type="ECO:0000313" key="8">
    <source>
        <dbReference type="Proteomes" id="UP000202922"/>
    </source>
</evidence>
<dbReference type="OrthoDB" id="9794372at2"/>
<feature type="domain" description="RNA polymerase sigma-70 region 4" evidence="6">
    <location>
        <begin position="130"/>
        <end position="177"/>
    </location>
</feature>
<sequence>MSNSFNIGTVVSSRAKFQDQWSDNYPLLMRRARRLTRDGGQDPEDLSSQATLKVLKYLSLEREIENFVGLMLVSLLQVYQDSNRRVGNRVMDRSEELQEYGAHAKWCSVCPDTERTYIAKRTLNDIFDHLATMPPNIQELFHLRFIHDLSYSEIGQKLDISPACARQKVKTLRGKLRVWIDD</sequence>
<dbReference type="CDD" id="cd06171">
    <property type="entry name" value="Sigma70_r4"/>
    <property type="match status" value="1"/>
</dbReference>
<evidence type="ECO:0000256" key="2">
    <source>
        <dbReference type="ARBA" id="ARBA00023015"/>
    </source>
</evidence>
<dbReference type="InterPro" id="IPR007630">
    <property type="entry name" value="RNA_pol_sigma70_r4"/>
</dbReference>
<proteinExistence type="inferred from homology"/>
<dbReference type="SUPFAM" id="SSF88946">
    <property type="entry name" value="Sigma2 domain of RNA polymerase sigma factors"/>
    <property type="match status" value="1"/>
</dbReference>
<organism evidence="7 8">
    <name type="scientific">Actibacterium lipolyticum</name>
    <dbReference type="NCBI Taxonomy" id="1524263"/>
    <lineage>
        <taxon>Bacteria</taxon>
        <taxon>Pseudomonadati</taxon>
        <taxon>Pseudomonadota</taxon>
        <taxon>Alphaproteobacteria</taxon>
        <taxon>Rhodobacterales</taxon>
        <taxon>Roseobacteraceae</taxon>
        <taxon>Actibacterium</taxon>
    </lineage>
</organism>
<protein>
    <submittedName>
        <fullName evidence="7">RNA polymerase sigma factor</fullName>
    </submittedName>
</protein>
<dbReference type="InterPro" id="IPR013325">
    <property type="entry name" value="RNA_pol_sigma_r2"/>
</dbReference>
<dbReference type="InterPro" id="IPR036388">
    <property type="entry name" value="WH-like_DNA-bd_sf"/>
</dbReference>
<evidence type="ECO:0000259" key="6">
    <source>
        <dbReference type="Pfam" id="PF04545"/>
    </source>
</evidence>
<dbReference type="RefSeq" id="WP_093967399.1">
    <property type="nucleotide sequence ID" value="NZ_FXYE01000002.1"/>
</dbReference>
<keyword evidence="8" id="KW-1185">Reference proteome</keyword>
<accession>A0A238KK31</accession>
<dbReference type="GO" id="GO:0006352">
    <property type="term" value="P:DNA-templated transcription initiation"/>
    <property type="evidence" value="ECO:0007669"/>
    <property type="project" value="InterPro"/>
</dbReference>